<proteinExistence type="predicted"/>
<organism evidence="1">
    <name type="scientific">uncultured Caudovirales phage</name>
    <dbReference type="NCBI Taxonomy" id="2100421"/>
    <lineage>
        <taxon>Viruses</taxon>
        <taxon>Duplodnaviria</taxon>
        <taxon>Heunggongvirae</taxon>
        <taxon>Uroviricota</taxon>
        <taxon>Caudoviricetes</taxon>
        <taxon>Peduoviridae</taxon>
        <taxon>Maltschvirus</taxon>
        <taxon>Maltschvirus maltsch</taxon>
    </lineage>
</organism>
<reference evidence="1" key="1">
    <citation type="submission" date="2020-04" db="EMBL/GenBank/DDBJ databases">
        <authorList>
            <person name="Chiriac C."/>
            <person name="Salcher M."/>
            <person name="Ghai R."/>
            <person name="Kavagutti S V."/>
        </authorList>
    </citation>
    <scope>NUCLEOTIDE SEQUENCE</scope>
</reference>
<name>A0A6J5LG88_9CAUD</name>
<protein>
    <submittedName>
        <fullName evidence="1">Uncharacterized protein</fullName>
    </submittedName>
</protein>
<evidence type="ECO:0000313" key="1">
    <source>
        <dbReference type="EMBL" id="CAB4133718.1"/>
    </source>
</evidence>
<gene>
    <name evidence="1" type="ORF">UFOVP257_440</name>
</gene>
<accession>A0A6J5LG88</accession>
<dbReference type="EMBL" id="LR796274">
    <property type="protein sequence ID" value="CAB4133718.1"/>
    <property type="molecule type" value="Genomic_DNA"/>
</dbReference>
<sequence length="494" mass="50663">MAIDVTVFVNNLVKNNPNVSANVKKGVSTATAMFAALQTGNLNATNLIDTSKLSPSDQANLAKFNSATGSIQSGTLNPASFVDTSKLSASDQANLAKFNNTVSTIQSGQATNSVTGLIAGGISSIAANIKSNISSISGNIAGNAAAKSTNKGPEEAAKQNFENGAAREILTISTAPNGIPLTKVKDSVPILLQSEVKALMMQISHMETMTTVDYKSGTKLGRYAVDQKTLKNYGYLFSGNSKFNGKDGVKSETEFLYDNNVQDRIMETFIVDQYKALIKNGAIRDGDKKEVVAGMIAVAYQFQDASPGLSDATSVAKVIGAATSLAGSLTSSLASGSGATPLGVQGQLGSSGVISASQDIINKNPTSAAVSQGGTTDKAINPAVQSLVNQAATATSSVAGSVVPNTNSSQQQASKAASSVQIDKLKSATSEMVTMIPANAAKDWRTKGGSKDSQKRPGSLFYNAGRYAITVLAADVAAPAPAAESTTPPPTVAI</sequence>